<evidence type="ECO:0000313" key="2">
    <source>
        <dbReference type="EMBL" id="TYK21483.1"/>
    </source>
</evidence>
<protein>
    <submittedName>
        <fullName evidence="1">Histone H2B.3-like</fullName>
    </submittedName>
</protein>
<gene>
    <name evidence="2" type="ORF">E5676_scaffold305G00180</name>
    <name evidence="1" type="ORF">E6C27_scaffold19G002920</name>
</gene>
<reference evidence="3 4" key="1">
    <citation type="submission" date="2019-08" db="EMBL/GenBank/DDBJ databases">
        <title>Draft genome sequences of two oriental melons (Cucumis melo L. var makuwa).</title>
        <authorList>
            <person name="Kwon S.-Y."/>
        </authorList>
    </citation>
    <scope>NUCLEOTIDE SEQUENCE [LARGE SCALE GENOMIC DNA]</scope>
    <source>
        <strain evidence="4">cv. Chang Bougi</strain>
        <strain evidence="3">cv. SW 3</strain>
        <tissue evidence="1">Leaf</tissue>
    </source>
</reference>
<name>A0A5A7SNL0_CUCMM</name>
<evidence type="ECO:0000313" key="3">
    <source>
        <dbReference type="Proteomes" id="UP000321393"/>
    </source>
</evidence>
<organism evidence="1 3">
    <name type="scientific">Cucumis melo var. makuwa</name>
    <name type="common">Oriental melon</name>
    <dbReference type="NCBI Taxonomy" id="1194695"/>
    <lineage>
        <taxon>Eukaryota</taxon>
        <taxon>Viridiplantae</taxon>
        <taxon>Streptophyta</taxon>
        <taxon>Embryophyta</taxon>
        <taxon>Tracheophyta</taxon>
        <taxon>Spermatophyta</taxon>
        <taxon>Magnoliopsida</taxon>
        <taxon>eudicotyledons</taxon>
        <taxon>Gunneridae</taxon>
        <taxon>Pentapetalae</taxon>
        <taxon>rosids</taxon>
        <taxon>fabids</taxon>
        <taxon>Cucurbitales</taxon>
        <taxon>Cucurbitaceae</taxon>
        <taxon>Benincaseae</taxon>
        <taxon>Cucumis</taxon>
    </lineage>
</organism>
<evidence type="ECO:0000313" key="1">
    <source>
        <dbReference type="EMBL" id="KAA0026287.1"/>
    </source>
</evidence>
<dbReference type="EMBL" id="SSTD01005647">
    <property type="protein sequence ID" value="TYK21483.1"/>
    <property type="molecule type" value="Genomic_DNA"/>
</dbReference>
<dbReference type="AlphaFoldDB" id="A0A5A7SNL0"/>
<proteinExistence type="predicted"/>
<dbReference type="Proteomes" id="UP000321393">
    <property type="component" value="Unassembled WGS sequence"/>
</dbReference>
<dbReference type="Proteomes" id="UP000321947">
    <property type="component" value="Unassembled WGS sequence"/>
</dbReference>
<sequence>MPPLVTQVDLAAIEKRYQDMLRDALAPLYAVQQTPPSPTQTLVEPQIVPDQLLTEAKHLRYFRKYNPKTFEESMDDPPRPICG</sequence>
<dbReference type="EMBL" id="SSTE01022979">
    <property type="protein sequence ID" value="KAA0026287.1"/>
    <property type="molecule type" value="Genomic_DNA"/>
</dbReference>
<comment type="caution">
    <text evidence="1">The sequence shown here is derived from an EMBL/GenBank/DDBJ whole genome shotgun (WGS) entry which is preliminary data.</text>
</comment>
<evidence type="ECO:0000313" key="4">
    <source>
        <dbReference type="Proteomes" id="UP000321947"/>
    </source>
</evidence>
<accession>A0A5A7SNL0</accession>